<evidence type="ECO:0000313" key="2">
    <source>
        <dbReference type="EMBL" id="KAJ1216723.1"/>
    </source>
</evidence>
<reference evidence="2" key="1">
    <citation type="journal article" date="2022" name="bioRxiv">
        <title>Sequencing and chromosome-scale assembly of the giantPleurodeles waltlgenome.</title>
        <authorList>
            <person name="Brown T."/>
            <person name="Elewa A."/>
            <person name="Iarovenko S."/>
            <person name="Subramanian E."/>
            <person name="Araus A.J."/>
            <person name="Petzold A."/>
            <person name="Susuki M."/>
            <person name="Suzuki K.-i.T."/>
            <person name="Hayashi T."/>
            <person name="Toyoda A."/>
            <person name="Oliveira C."/>
            <person name="Osipova E."/>
            <person name="Leigh N.D."/>
            <person name="Simon A."/>
            <person name="Yun M.H."/>
        </authorList>
    </citation>
    <scope>NUCLEOTIDE SEQUENCE</scope>
    <source>
        <strain evidence="2">20211129_DDA</strain>
        <tissue evidence="2">Liver</tissue>
    </source>
</reference>
<dbReference type="Proteomes" id="UP001066276">
    <property type="component" value="Chromosome 1_1"/>
</dbReference>
<organism evidence="2 3">
    <name type="scientific">Pleurodeles waltl</name>
    <name type="common">Iberian ribbed newt</name>
    <dbReference type="NCBI Taxonomy" id="8319"/>
    <lineage>
        <taxon>Eukaryota</taxon>
        <taxon>Metazoa</taxon>
        <taxon>Chordata</taxon>
        <taxon>Craniata</taxon>
        <taxon>Vertebrata</taxon>
        <taxon>Euteleostomi</taxon>
        <taxon>Amphibia</taxon>
        <taxon>Batrachia</taxon>
        <taxon>Caudata</taxon>
        <taxon>Salamandroidea</taxon>
        <taxon>Salamandridae</taxon>
        <taxon>Pleurodelinae</taxon>
        <taxon>Pleurodeles</taxon>
    </lineage>
</organism>
<feature type="compositionally biased region" description="Low complexity" evidence="1">
    <location>
        <begin position="67"/>
        <end position="76"/>
    </location>
</feature>
<gene>
    <name evidence="2" type="ORF">NDU88_004322</name>
</gene>
<protein>
    <submittedName>
        <fullName evidence="2">Uncharacterized protein</fullName>
    </submittedName>
</protein>
<sequence length="149" mass="15699">MAEEKLLRALEEAGRGDIAASIIVQECGHPRKGQPGAWRIAVWACQPERSMSKTAASVRARGRSRGKGAASRRVSSGHGGSWPRDIDIVGPAQVDIGDFSRLPGPSGELSRQAVRGVAEDLVACSSAAMNMRAVSQRGLAKVGRSKLTP</sequence>
<accession>A0AAV7WRJ4</accession>
<keyword evidence="3" id="KW-1185">Reference proteome</keyword>
<proteinExistence type="predicted"/>
<evidence type="ECO:0000313" key="3">
    <source>
        <dbReference type="Proteomes" id="UP001066276"/>
    </source>
</evidence>
<name>A0AAV7WRJ4_PLEWA</name>
<dbReference type="EMBL" id="JANPWB010000001">
    <property type="protein sequence ID" value="KAJ1216723.1"/>
    <property type="molecule type" value="Genomic_DNA"/>
</dbReference>
<feature type="region of interest" description="Disordered" evidence="1">
    <location>
        <begin position="50"/>
        <end position="87"/>
    </location>
</feature>
<dbReference type="AlphaFoldDB" id="A0AAV7WRJ4"/>
<comment type="caution">
    <text evidence="2">The sequence shown here is derived from an EMBL/GenBank/DDBJ whole genome shotgun (WGS) entry which is preliminary data.</text>
</comment>
<evidence type="ECO:0000256" key="1">
    <source>
        <dbReference type="SAM" id="MobiDB-lite"/>
    </source>
</evidence>